<comment type="caution">
    <text evidence="1">The sequence shown here is derived from an EMBL/GenBank/DDBJ whole genome shotgun (WGS) entry which is preliminary data.</text>
</comment>
<evidence type="ECO:0008006" key="3">
    <source>
        <dbReference type="Google" id="ProtNLM"/>
    </source>
</evidence>
<dbReference type="Proteomes" id="UP001207408">
    <property type="component" value="Unassembled WGS sequence"/>
</dbReference>
<reference evidence="1" key="1">
    <citation type="submission" date="2022-10" db="EMBL/GenBank/DDBJ databases">
        <authorList>
            <person name="Yu W.X."/>
        </authorList>
    </citation>
    <scope>NUCLEOTIDE SEQUENCE</scope>
    <source>
        <strain evidence="1">D04</strain>
    </source>
</reference>
<proteinExistence type="predicted"/>
<evidence type="ECO:0000313" key="2">
    <source>
        <dbReference type="Proteomes" id="UP001207408"/>
    </source>
</evidence>
<protein>
    <recommendedName>
        <fullName evidence="3">Addiction module component</fullName>
    </recommendedName>
</protein>
<keyword evidence="2" id="KW-1185">Reference proteome</keyword>
<evidence type="ECO:0000313" key="1">
    <source>
        <dbReference type="EMBL" id="MCW3808145.1"/>
    </source>
</evidence>
<dbReference type="AlphaFoldDB" id="A0AAE3SLQ4"/>
<dbReference type="EMBL" id="JAPDPI010000123">
    <property type="protein sequence ID" value="MCW3808145.1"/>
    <property type="molecule type" value="Genomic_DNA"/>
</dbReference>
<sequence>MDIIELRTDLHNMIDKISDGNILNAVKTLLSGKSLSQADWWDTISQAERAEIEQGLAEANRGEVTPHAEVMAKYKKWL</sequence>
<organism evidence="1 2">
    <name type="scientific">Plebeiibacterium marinum</name>
    <dbReference type="NCBI Taxonomy" id="2992111"/>
    <lineage>
        <taxon>Bacteria</taxon>
        <taxon>Pseudomonadati</taxon>
        <taxon>Bacteroidota</taxon>
        <taxon>Bacteroidia</taxon>
        <taxon>Marinilabiliales</taxon>
        <taxon>Marinilabiliaceae</taxon>
        <taxon>Plebeiibacterium</taxon>
    </lineage>
</organism>
<accession>A0AAE3SLQ4</accession>
<gene>
    <name evidence="1" type="ORF">OM074_21175</name>
</gene>
<name>A0AAE3SLQ4_9BACT</name>